<protein>
    <submittedName>
        <fullName evidence="1">Uncharacterized protein</fullName>
    </submittedName>
</protein>
<dbReference type="AlphaFoldDB" id="A0AAN8T9F0"/>
<evidence type="ECO:0000313" key="2">
    <source>
        <dbReference type="Proteomes" id="UP001371456"/>
    </source>
</evidence>
<dbReference type="Proteomes" id="UP001371456">
    <property type="component" value="Unassembled WGS sequence"/>
</dbReference>
<keyword evidence="2" id="KW-1185">Reference proteome</keyword>
<sequence length="119" mass="13348">MNKKMQNMGRLAFESFSEASKVDPQNACVLTYCEILYRLVEAAEVIKKFQPERTYLVSISSCFLQATHKIYEITKNGVSGAVPVQYSALQGGLTVNFILLQSTDSMKFNDAGTFEDYIL</sequence>
<organism evidence="1 2">
    <name type="scientific">Solanum bulbocastanum</name>
    <name type="common">Wild potato</name>
    <dbReference type="NCBI Taxonomy" id="147425"/>
    <lineage>
        <taxon>Eukaryota</taxon>
        <taxon>Viridiplantae</taxon>
        <taxon>Streptophyta</taxon>
        <taxon>Embryophyta</taxon>
        <taxon>Tracheophyta</taxon>
        <taxon>Spermatophyta</taxon>
        <taxon>Magnoliopsida</taxon>
        <taxon>eudicotyledons</taxon>
        <taxon>Gunneridae</taxon>
        <taxon>Pentapetalae</taxon>
        <taxon>asterids</taxon>
        <taxon>lamiids</taxon>
        <taxon>Solanales</taxon>
        <taxon>Solanaceae</taxon>
        <taxon>Solanoideae</taxon>
        <taxon>Solaneae</taxon>
        <taxon>Solanum</taxon>
    </lineage>
</organism>
<comment type="caution">
    <text evidence="1">The sequence shown here is derived from an EMBL/GenBank/DDBJ whole genome shotgun (WGS) entry which is preliminary data.</text>
</comment>
<accession>A0AAN8T9F0</accession>
<evidence type="ECO:0000313" key="1">
    <source>
        <dbReference type="EMBL" id="KAK6782329.1"/>
    </source>
</evidence>
<proteinExistence type="predicted"/>
<dbReference type="EMBL" id="JBANQN010000008">
    <property type="protein sequence ID" value="KAK6782329.1"/>
    <property type="molecule type" value="Genomic_DNA"/>
</dbReference>
<reference evidence="1 2" key="1">
    <citation type="submission" date="2024-02" db="EMBL/GenBank/DDBJ databases">
        <title>de novo genome assembly of Solanum bulbocastanum strain 11H21.</title>
        <authorList>
            <person name="Hosaka A.J."/>
        </authorList>
    </citation>
    <scope>NUCLEOTIDE SEQUENCE [LARGE SCALE GENOMIC DNA]</scope>
    <source>
        <tissue evidence="1">Young leaves</tissue>
    </source>
</reference>
<gene>
    <name evidence="1" type="ORF">RDI58_020125</name>
</gene>
<name>A0AAN8T9F0_SOLBU</name>